<feature type="transmembrane region" description="Helical" evidence="1">
    <location>
        <begin position="143"/>
        <end position="161"/>
    </location>
</feature>
<protein>
    <recommendedName>
        <fullName evidence="4">Tandem five-TM protein</fullName>
    </recommendedName>
</protein>
<reference evidence="2 3" key="1">
    <citation type="submission" date="2014-05" db="EMBL/GenBank/DDBJ databases">
        <authorList>
            <person name="Daugherty S.C."/>
            <person name="Tallon L.J."/>
            <person name="Sadzewicz L."/>
            <person name="Kilian M."/>
            <person name="Tettelin H."/>
        </authorList>
    </citation>
    <scope>NUCLEOTIDE SEQUENCE [LARGE SCALE GENOMIC DNA]</scope>
    <source>
        <strain evidence="2 3">SK143</strain>
    </source>
</reference>
<accession>A0A081R7N4</accession>
<keyword evidence="1" id="KW-0812">Transmembrane</keyword>
<dbReference type="AlphaFoldDB" id="A0A081R7N4"/>
<evidence type="ECO:0000313" key="3">
    <source>
        <dbReference type="Proteomes" id="UP000028098"/>
    </source>
</evidence>
<dbReference type="Proteomes" id="UP000028098">
    <property type="component" value="Unassembled WGS sequence"/>
</dbReference>
<feature type="transmembrane region" description="Helical" evidence="1">
    <location>
        <begin position="67"/>
        <end position="87"/>
    </location>
</feature>
<sequence length="190" mass="21983">MDTSVKNLISKGPLEDSFIYYDLGNQVFYSAKQGMNYSAIAAPIAIYSLQRLSKLLNQTFGDVSSPFNLIFFILMSLFLVFGTILLAKSTRRNMKTDRFRKVRLTKANIKTLRRKSRALTVVGYIFVLITIFSAYRYLAVSDFQFLIMYMLGIGILTYIVYDFRMKTRKRLFKELMETLQDGSRGKEGEM</sequence>
<dbReference type="EMBL" id="JPGB01000001">
    <property type="protein sequence ID" value="KEQ51207.1"/>
    <property type="molecule type" value="Genomic_DNA"/>
</dbReference>
<name>A0A081R7N4_STROR</name>
<feature type="transmembrane region" description="Helical" evidence="1">
    <location>
        <begin position="118"/>
        <end position="137"/>
    </location>
</feature>
<keyword evidence="1" id="KW-1133">Transmembrane helix</keyword>
<gene>
    <name evidence="2" type="ORF">SK143_0049</name>
</gene>
<comment type="caution">
    <text evidence="2">The sequence shown here is derived from an EMBL/GenBank/DDBJ whole genome shotgun (WGS) entry which is preliminary data.</text>
</comment>
<keyword evidence="1" id="KW-0472">Membrane</keyword>
<proteinExistence type="predicted"/>
<evidence type="ECO:0008006" key="4">
    <source>
        <dbReference type="Google" id="ProtNLM"/>
    </source>
</evidence>
<evidence type="ECO:0000256" key="1">
    <source>
        <dbReference type="SAM" id="Phobius"/>
    </source>
</evidence>
<evidence type="ECO:0000313" key="2">
    <source>
        <dbReference type="EMBL" id="KEQ51207.1"/>
    </source>
</evidence>
<dbReference type="RefSeq" id="WP_042901937.1">
    <property type="nucleotide sequence ID" value="NZ_JAKUVX010000003.1"/>
</dbReference>
<dbReference type="PATRIC" id="fig|1303.44.peg.46"/>
<organism evidence="2 3">
    <name type="scientific">Streptococcus oralis</name>
    <dbReference type="NCBI Taxonomy" id="1303"/>
    <lineage>
        <taxon>Bacteria</taxon>
        <taxon>Bacillati</taxon>
        <taxon>Bacillota</taxon>
        <taxon>Bacilli</taxon>
        <taxon>Lactobacillales</taxon>
        <taxon>Streptococcaceae</taxon>
        <taxon>Streptococcus</taxon>
    </lineage>
</organism>